<evidence type="ECO:0000256" key="5">
    <source>
        <dbReference type="ARBA" id="ARBA00022519"/>
    </source>
</evidence>
<feature type="domain" description="T2SS protein K second SAM-like" evidence="10">
    <location>
        <begin position="212"/>
        <end position="261"/>
    </location>
</feature>
<accession>A0A3B1BX66</accession>
<dbReference type="Pfam" id="PF03934">
    <property type="entry name" value="T2SSK"/>
    <property type="match status" value="1"/>
</dbReference>
<dbReference type="SUPFAM" id="SSF158544">
    <property type="entry name" value="GspK insert domain-like"/>
    <property type="match status" value="1"/>
</dbReference>
<feature type="domain" description="T2SS protein K first SAM-like" evidence="11">
    <location>
        <begin position="107"/>
        <end position="207"/>
    </location>
</feature>
<dbReference type="InterPro" id="IPR049179">
    <property type="entry name" value="T2SSK_SAM-like_2nd"/>
</dbReference>
<dbReference type="GO" id="GO:0005886">
    <property type="term" value="C:plasma membrane"/>
    <property type="evidence" value="ECO:0007669"/>
    <property type="project" value="UniProtKB-SubCell"/>
</dbReference>
<evidence type="ECO:0000256" key="7">
    <source>
        <dbReference type="ARBA" id="ARBA00022927"/>
    </source>
</evidence>
<keyword evidence="6" id="KW-0812">Transmembrane</keyword>
<protein>
    <submittedName>
        <fullName evidence="12">General secretion pathway protein K</fullName>
    </submittedName>
</protein>
<dbReference type="Pfam" id="PF21687">
    <property type="entry name" value="T2SSK_1st"/>
    <property type="match status" value="1"/>
</dbReference>
<sequence length="310" mass="34998">MTIVRPLSSRCGMALVLTILVVSLLTITVFDIFHESWIQTVLASVYRDDTRALYAARSGQEAAKLILLEDARSPIRRDALTEEWAQSTIPLPIDGEYTWIEIRDESGKINLNSLTTSRGFPNDRWIKIFSRLLRRLEINEGIADSLVDWMDINSEPRPDGAEDGYYSSLKNPYRAKNAKLDSVDELLLVRGFTPKVMDKLREHVSVWGADKININTASDMVLWSLDDDMTGEMVKGILRARLVAPFTKREDVKRIPGLGEIYPTIALSIDVKSNIFSVKSSATFNETVKTIVAVYKRSSSDAKTLFYKVM</sequence>
<dbReference type="EMBL" id="UOGB01000256">
    <property type="protein sequence ID" value="VAX22926.1"/>
    <property type="molecule type" value="Genomic_DNA"/>
</dbReference>
<evidence type="ECO:0000256" key="8">
    <source>
        <dbReference type="ARBA" id="ARBA00022989"/>
    </source>
</evidence>
<dbReference type="AlphaFoldDB" id="A0A3B1BX66"/>
<evidence type="ECO:0000256" key="1">
    <source>
        <dbReference type="ARBA" id="ARBA00004533"/>
    </source>
</evidence>
<dbReference type="Gene3D" id="3.30.1300.30">
    <property type="entry name" value="GSPII I/J protein-like"/>
    <property type="match status" value="1"/>
</dbReference>
<dbReference type="PANTHER" id="PTHR38831:SF2">
    <property type="entry name" value="TYPE II SECRETION SYSTEM PROTEIN K"/>
    <property type="match status" value="1"/>
</dbReference>
<evidence type="ECO:0000259" key="11">
    <source>
        <dbReference type="Pfam" id="PF21687"/>
    </source>
</evidence>
<dbReference type="Gene3D" id="1.10.40.60">
    <property type="entry name" value="EpsJ-like"/>
    <property type="match status" value="2"/>
</dbReference>
<evidence type="ECO:0000256" key="4">
    <source>
        <dbReference type="ARBA" id="ARBA00022475"/>
    </source>
</evidence>
<organism evidence="12">
    <name type="scientific">hydrothermal vent metagenome</name>
    <dbReference type="NCBI Taxonomy" id="652676"/>
    <lineage>
        <taxon>unclassified sequences</taxon>
        <taxon>metagenomes</taxon>
        <taxon>ecological metagenomes</taxon>
    </lineage>
</organism>
<dbReference type="PANTHER" id="PTHR38831">
    <property type="entry name" value="TYPE II SECRETION SYSTEM PROTEIN K"/>
    <property type="match status" value="1"/>
</dbReference>
<gene>
    <name evidence="12" type="ORF">MNBD_NITROSPINAE03-872</name>
</gene>
<comment type="subcellular location">
    <subcellularLocation>
        <location evidence="1">Cell inner membrane</location>
    </subcellularLocation>
</comment>
<keyword evidence="9" id="KW-0472">Membrane</keyword>
<dbReference type="InterPro" id="IPR038072">
    <property type="entry name" value="GspK_central_sf"/>
</dbReference>
<keyword evidence="8" id="KW-1133">Transmembrane helix</keyword>
<keyword evidence="7" id="KW-0653">Protein transport</keyword>
<evidence type="ECO:0000313" key="12">
    <source>
        <dbReference type="EMBL" id="VAX22926.1"/>
    </source>
</evidence>
<proteinExistence type="inferred from homology"/>
<keyword evidence="5" id="KW-0997">Cell inner membrane</keyword>
<keyword evidence="4" id="KW-1003">Cell membrane</keyword>
<dbReference type="GO" id="GO:0009306">
    <property type="term" value="P:protein secretion"/>
    <property type="evidence" value="ECO:0007669"/>
    <property type="project" value="InterPro"/>
</dbReference>
<reference evidence="12" key="1">
    <citation type="submission" date="2018-06" db="EMBL/GenBank/DDBJ databases">
        <authorList>
            <person name="Zhirakovskaya E."/>
        </authorList>
    </citation>
    <scope>NUCLEOTIDE SEQUENCE</scope>
</reference>
<dbReference type="PIRSF" id="PIRSF002786">
    <property type="entry name" value="XcpX"/>
    <property type="match status" value="1"/>
</dbReference>
<dbReference type="NCBIfam" id="NF037980">
    <property type="entry name" value="T2SS_GspK"/>
    <property type="match status" value="1"/>
</dbReference>
<evidence type="ECO:0000256" key="9">
    <source>
        <dbReference type="ARBA" id="ARBA00023136"/>
    </source>
</evidence>
<evidence type="ECO:0000256" key="3">
    <source>
        <dbReference type="ARBA" id="ARBA00022448"/>
    </source>
</evidence>
<dbReference type="InterPro" id="IPR049031">
    <property type="entry name" value="T2SSK_SAM-like_1st"/>
</dbReference>
<evidence type="ECO:0000256" key="6">
    <source>
        <dbReference type="ARBA" id="ARBA00022692"/>
    </source>
</evidence>
<evidence type="ECO:0000259" key="10">
    <source>
        <dbReference type="Pfam" id="PF03934"/>
    </source>
</evidence>
<dbReference type="SUPFAM" id="SSF54523">
    <property type="entry name" value="Pili subunits"/>
    <property type="match status" value="1"/>
</dbReference>
<keyword evidence="3" id="KW-0813">Transport</keyword>
<name>A0A3B1BX66_9ZZZZ</name>
<dbReference type="InterPro" id="IPR045584">
    <property type="entry name" value="Pilin-like"/>
</dbReference>
<evidence type="ECO:0000256" key="2">
    <source>
        <dbReference type="ARBA" id="ARBA00007246"/>
    </source>
</evidence>
<comment type="similarity">
    <text evidence="2">Belongs to the GSP K family.</text>
</comment>
<dbReference type="InterPro" id="IPR005628">
    <property type="entry name" value="GspK"/>
</dbReference>